<dbReference type="EMBL" id="JACIFP010000002">
    <property type="protein sequence ID" value="MBB4138055.1"/>
    <property type="molecule type" value="Genomic_DNA"/>
</dbReference>
<evidence type="ECO:0000313" key="1">
    <source>
        <dbReference type="EMBL" id="MBB4138055.1"/>
    </source>
</evidence>
<reference evidence="1 2" key="1">
    <citation type="submission" date="2020-08" db="EMBL/GenBank/DDBJ databases">
        <title>Sequencing the genomes of 1000 actinobacteria strains.</title>
        <authorList>
            <person name="Klenk H.-P."/>
        </authorList>
    </citation>
    <scope>NUCLEOTIDE SEQUENCE [LARGE SCALE GENOMIC DNA]</scope>
    <source>
        <strain evidence="1 2">DSM 45298</strain>
    </source>
</reference>
<keyword evidence="2" id="KW-1185">Reference proteome</keyword>
<name>A0A840EYB1_9ACTN</name>
<organism evidence="1 2">
    <name type="scientific">Gordonia humi</name>
    <dbReference type="NCBI Taxonomy" id="686429"/>
    <lineage>
        <taxon>Bacteria</taxon>
        <taxon>Bacillati</taxon>
        <taxon>Actinomycetota</taxon>
        <taxon>Actinomycetes</taxon>
        <taxon>Mycobacteriales</taxon>
        <taxon>Gordoniaceae</taxon>
        <taxon>Gordonia</taxon>
    </lineage>
</organism>
<evidence type="ECO:0000313" key="2">
    <source>
        <dbReference type="Proteomes" id="UP000551501"/>
    </source>
</evidence>
<gene>
    <name evidence="1" type="ORF">BKA16_004680</name>
</gene>
<protein>
    <submittedName>
        <fullName evidence="1">Uncharacterized protein</fullName>
    </submittedName>
</protein>
<comment type="caution">
    <text evidence="1">The sequence shown here is derived from an EMBL/GenBank/DDBJ whole genome shotgun (WGS) entry which is preliminary data.</text>
</comment>
<dbReference type="AlphaFoldDB" id="A0A840EYB1"/>
<accession>A0A840EYB1</accession>
<dbReference type="Proteomes" id="UP000551501">
    <property type="component" value="Unassembled WGS sequence"/>
</dbReference>
<dbReference type="RefSeq" id="WP_221247660.1">
    <property type="nucleotide sequence ID" value="NZ_JACIFP010000002.1"/>
</dbReference>
<proteinExistence type="predicted"/>
<sequence length="137" mass="14656">MGLVDSLDLGIALESVAFDYTPVPVELGSRESEIVLEFSAETDQLIHFGIRLFRQLQQLDAVLAMLTAQLPSTITPEMIEPMREAMASDSGPAQWLPQRGLETYDVTVPSFDGVVITLSVAAVSAQDPACTTSTAAA</sequence>